<feature type="compositionally biased region" description="Low complexity" evidence="1">
    <location>
        <begin position="92"/>
        <end position="101"/>
    </location>
</feature>
<evidence type="ECO:0000256" key="1">
    <source>
        <dbReference type="SAM" id="MobiDB-lite"/>
    </source>
</evidence>
<evidence type="ECO:0000313" key="3">
    <source>
        <dbReference type="EMBL" id="KAH0570235.1"/>
    </source>
</evidence>
<reference evidence="3" key="2">
    <citation type="submission" date="2020-12" db="EMBL/GenBank/DDBJ databases">
        <title>New Spironucleus salmonicida genome in near-complete chromosomes.</title>
        <authorList>
            <person name="Xu F."/>
            <person name="Kurt Z."/>
            <person name="Jimenez-Gonzalez A."/>
            <person name="Astvaldsson A."/>
            <person name="Andersson J.O."/>
            <person name="Svard S.G."/>
        </authorList>
    </citation>
    <scope>NUCLEOTIDE SEQUENCE</scope>
    <source>
        <strain evidence="3">ATCC 50377</strain>
    </source>
</reference>
<dbReference type="EMBL" id="AUWU02000008">
    <property type="protein sequence ID" value="KAH0570235.1"/>
    <property type="molecule type" value="Genomic_DNA"/>
</dbReference>
<protein>
    <submittedName>
        <fullName evidence="3">Uncharacterized protein</fullName>
    </submittedName>
</protein>
<organism evidence="3 4">
    <name type="scientific">Spironucleus salmonicida</name>
    <dbReference type="NCBI Taxonomy" id="348837"/>
    <lineage>
        <taxon>Eukaryota</taxon>
        <taxon>Metamonada</taxon>
        <taxon>Diplomonadida</taxon>
        <taxon>Hexamitidae</taxon>
        <taxon>Hexamitinae</taxon>
        <taxon>Spironucleus</taxon>
    </lineage>
</organism>
<proteinExistence type="predicted"/>
<gene>
    <name evidence="2" type="ORF">SS50377_28197</name>
    <name evidence="3" type="ORF">SS50377_28210</name>
</gene>
<evidence type="ECO:0000313" key="2">
    <source>
        <dbReference type="EMBL" id="KAH0570222.1"/>
    </source>
</evidence>
<name>A0A9P8LL67_9EUKA</name>
<dbReference type="KEGG" id="ssao:94302220"/>
<sequence length="124" mass="13665">MLFTRENPRPVRAQAFFSDDFEAVVVPLLAPRAPCPAERPPDVPEGGTTPQPPRMFRFDVSRARLEFQARAVFCEVSTMHPRSRIGPPRATPRPASSAATPTNWVALAPNESAIRLQRMVGSGK</sequence>
<reference evidence="3" key="1">
    <citation type="journal article" date="2014" name="PLoS Genet.">
        <title>The Genome of Spironucleus salmonicida Highlights a Fish Pathogen Adapted to Fluctuating Environments.</title>
        <authorList>
            <person name="Xu F."/>
            <person name="Jerlstrom-Hultqvist J."/>
            <person name="Einarsson E."/>
            <person name="Astvaldsson A."/>
            <person name="Svard S.G."/>
            <person name="Andersson J.O."/>
        </authorList>
    </citation>
    <scope>NUCLEOTIDE SEQUENCE</scope>
    <source>
        <strain evidence="3">ATCC 50377</strain>
    </source>
</reference>
<dbReference type="Proteomes" id="UP000018208">
    <property type="component" value="Unassembled WGS sequence"/>
</dbReference>
<evidence type="ECO:0000313" key="4">
    <source>
        <dbReference type="Proteomes" id="UP000018208"/>
    </source>
</evidence>
<comment type="caution">
    <text evidence="3">The sequence shown here is derived from an EMBL/GenBank/DDBJ whole genome shotgun (WGS) entry which is preliminary data.</text>
</comment>
<dbReference type="GeneID" id="94302220"/>
<dbReference type="AlphaFoldDB" id="A0A9P8LL67"/>
<keyword evidence="4" id="KW-1185">Reference proteome</keyword>
<dbReference type="RefSeq" id="XP_067760995.1">
    <property type="nucleotide sequence ID" value="XM_067911973.1"/>
</dbReference>
<feature type="region of interest" description="Disordered" evidence="1">
    <location>
        <begin position="34"/>
        <end position="53"/>
    </location>
</feature>
<dbReference type="EMBL" id="AUWU02000008">
    <property type="protein sequence ID" value="KAH0570222.1"/>
    <property type="molecule type" value="Genomic_DNA"/>
</dbReference>
<accession>A0A9P8LL67</accession>
<feature type="region of interest" description="Disordered" evidence="1">
    <location>
        <begin position="80"/>
        <end position="101"/>
    </location>
</feature>